<keyword evidence="4 7" id="KW-0812">Transmembrane</keyword>
<accession>A0A0E3LBF1</accession>
<feature type="transmembrane region" description="Helical" evidence="7">
    <location>
        <begin position="194"/>
        <end position="210"/>
    </location>
</feature>
<evidence type="ECO:0000256" key="3">
    <source>
        <dbReference type="ARBA" id="ARBA00022679"/>
    </source>
</evidence>
<feature type="transmembrane region" description="Helical" evidence="7">
    <location>
        <begin position="111"/>
        <end position="130"/>
    </location>
</feature>
<evidence type="ECO:0000313" key="9">
    <source>
        <dbReference type="Proteomes" id="UP000033092"/>
    </source>
</evidence>
<dbReference type="AlphaFoldDB" id="A0A0E3LBF1"/>
<evidence type="ECO:0000256" key="1">
    <source>
        <dbReference type="ARBA" id="ARBA00004651"/>
    </source>
</evidence>
<dbReference type="HOGENOM" id="CLU_023982_4_0_2"/>
<organism evidence="8 9">
    <name type="scientific">Methanosarcina siciliae HI350</name>
    <dbReference type="NCBI Taxonomy" id="1434119"/>
    <lineage>
        <taxon>Archaea</taxon>
        <taxon>Methanobacteriati</taxon>
        <taxon>Methanobacteriota</taxon>
        <taxon>Stenosarchaea group</taxon>
        <taxon>Methanomicrobia</taxon>
        <taxon>Methanosarcinales</taxon>
        <taxon>Methanosarcinaceae</taxon>
        <taxon>Methanosarcina</taxon>
    </lineage>
</organism>
<sequence length="325" mass="36207">MISSPSSFIQNIMLISNFFVPLVVTAVSMPYFIRKLTENKVVAKDVYKKGTPMIADRGGTAILLIAMLSLSMNTLFFKFTSTNYVVMIVIALFGLFGVLDDMVNIGRTSKFLIMYYCSYPLIQYATHTAFTLPSIGSLELGILYLQFIVPTYVLVASNLVNMHSGYNGLASGLSIIILVSLIIKSVLIHDVENIIPVVAVTGATLGFYFYERYPARIFWGNVGSLTVGAAIGAIIVIQGFIISGFIMFIPHTVNFLMYVYWKIKKYPAVKFGKIREDGTLDVPNNLTLKWVLPYYYRLTEKQATYAMFLLTSVFCIAGILVPGRL</sequence>
<dbReference type="InterPro" id="IPR000715">
    <property type="entry name" value="Glycosyl_transferase_4"/>
</dbReference>
<feature type="transmembrane region" description="Helical" evidence="7">
    <location>
        <begin position="168"/>
        <end position="188"/>
    </location>
</feature>
<evidence type="ECO:0000256" key="4">
    <source>
        <dbReference type="ARBA" id="ARBA00022692"/>
    </source>
</evidence>
<dbReference type="GeneID" id="41607122"/>
<evidence type="ECO:0000256" key="6">
    <source>
        <dbReference type="ARBA" id="ARBA00023136"/>
    </source>
</evidence>
<feature type="transmembrane region" description="Helical" evidence="7">
    <location>
        <begin position="12"/>
        <end position="33"/>
    </location>
</feature>
<comment type="subcellular location">
    <subcellularLocation>
        <location evidence="1">Cell membrane</location>
        <topology evidence="1">Multi-pass membrane protein</topology>
    </subcellularLocation>
</comment>
<name>A0A0E3LBF1_9EURY</name>
<proteinExistence type="predicted"/>
<dbReference type="RefSeq" id="WP_048173545.1">
    <property type="nucleotide sequence ID" value="NZ_CP009507.1"/>
</dbReference>
<evidence type="ECO:0000256" key="5">
    <source>
        <dbReference type="ARBA" id="ARBA00022989"/>
    </source>
</evidence>
<dbReference type="GO" id="GO:0016780">
    <property type="term" value="F:phosphotransferase activity, for other substituted phosphate groups"/>
    <property type="evidence" value="ECO:0007669"/>
    <property type="project" value="InterPro"/>
</dbReference>
<keyword evidence="5 7" id="KW-1133">Transmembrane helix</keyword>
<dbReference type="PATRIC" id="fig|1434119.4.peg.3870"/>
<keyword evidence="3 8" id="KW-0808">Transferase</keyword>
<reference evidence="8 9" key="1">
    <citation type="submission" date="2014-07" db="EMBL/GenBank/DDBJ databases">
        <title>Methanogenic archaea and the global carbon cycle.</title>
        <authorList>
            <person name="Henriksen J.R."/>
            <person name="Luke J."/>
            <person name="Reinhart S."/>
            <person name="Benedict M.N."/>
            <person name="Youngblut N.D."/>
            <person name="Metcalf M.E."/>
            <person name="Whitaker R.J."/>
            <person name="Metcalf W.W."/>
        </authorList>
    </citation>
    <scope>NUCLEOTIDE SEQUENCE [LARGE SCALE GENOMIC DNA]</scope>
    <source>
        <strain evidence="8 9">HI350</strain>
    </source>
</reference>
<keyword evidence="2" id="KW-1003">Cell membrane</keyword>
<dbReference type="PANTHER" id="PTHR22926:SF3">
    <property type="entry name" value="UNDECAPRENYL-PHOSPHATE ALPHA-N-ACETYLGLUCOSAMINYL 1-PHOSPHATE TRANSFERASE"/>
    <property type="match status" value="1"/>
</dbReference>
<dbReference type="EC" id="2.7.8.13" evidence="8"/>
<feature type="transmembrane region" description="Helical" evidence="7">
    <location>
        <begin position="222"/>
        <end position="249"/>
    </location>
</feature>
<evidence type="ECO:0000313" key="8">
    <source>
        <dbReference type="EMBL" id="AKB33661.1"/>
    </source>
</evidence>
<feature type="transmembrane region" description="Helical" evidence="7">
    <location>
        <begin position="142"/>
        <end position="161"/>
    </location>
</feature>
<feature type="transmembrane region" description="Helical" evidence="7">
    <location>
        <begin position="54"/>
        <end position="76"/>
    </location>
</feature>
<evidence type="ECO:0000256" key="2">
    <source>
        <dbReference type="ARBA" id="ARBA00022475"/>
    </source>
</evidence>
<dbReference type="GO" id="GO:0044038">
    <property type="term" value="P:cell wall macromolecule biosynthetic process"/>
    <property type="evidence" value="ECO:0007669"/>
    <property type="project" value="TreeGrafter"/>
</dbReference>
<evidence type="ECO:0000256" key="7">
    <source>
        <dbReference type="SAM" id="Phobius"/>
    </source>
</evidence>
<feature type="transmembrane region" description="Helical" evidence="7">
    <location>
        <begin position="82"/>
        <end position="99"/>
    </location>
</feature>
<dbReference type="GO" id="GO:0005886">
    <property type="term" value="C:plasma membrane"/>
    <property type="evidence" value="ECO:0007669"/>
    <property type="project" value="UniProtKB-SubCell"/>
</dbReference>
<dbReference type="CDD" id="cd06856">
    <property type="entry name" value="GT_GPT_archaea"/>
    <property type="match status" value="1"/>
</dbReference>
<dbReference type="KEGG" id="msz:MSSIH_2971"/>
<dbReference type="GeneID" id="24861929"/>
<feature type="transmembrane region" description="Helical" evidence="7">
    <location>
        <begin position="303"/>
        <end position="321"/>
    </location>
</feature>
<dbReference type="PANTHER" id="PTHR22926">
    <property type="entry name" value="PHOSPHO-N-ACETYLMURAMOYL-PENTAPEPTIDE-TRANSFERASE"/>
    <property type="match status" value="1"/>
</dbReference>
<gene>
    <name evidence="8" type="ORF">MSSIH_2971</name>
</gene>
<keyword evidence="6 7" id="KW-0472">Membrane</keyword>
<protein>
    <submittedName>
        <fullName evidence="8">Phospho-N-acetylmuramoyl-pentapeptide-transferase</fullName>
        <ecNumber evidence="8">2.7.8.13</ecNumber>
    </submittedName>
</protein>
<dbReference type="EMBL" id="CP009507">
    <property type="protein sequence ID" value="AKB33661.1"/>
    <property type="molecule type" value="Genomic_DNA"/>
</dbReference>
<dbReference type="Proteomes" id="UP000033092">
    <property type="component" value="Chromosome"/>
</dbReference>
<dbReference type="GO" id="GO:0071555">
    <property type="term" value="P:cell wall organization"/>
    <property type="evidence" value="ECO:0007669"/>
    <property type="project" value="TreeGrafter"/>
</dbReference>
<dbReference type="Pfam" id="PF00953">
    <property type="entry name" value="Glycos_transf_4"/>
    <property type="match status" value="1"/>
</dbReference>